<reference evidence="2 3" key="1">
    <citation type="journal article" date="2016" name="Front. Microbiol.">
        <title>Comparative Genomics Analysis of Streptomyces Species Reveals Their Adaptation to the Marine Environment and Their Diversity at the Genomic Level.</title>
        <authorList>
            <person name="Tian X."/>
            <person name="Zhang Z."/>
            <person name="Yang T."/>
            <person name="Chen M."/>
            <person name="Li J."/>
            <person name="Chen F."/>
            <person name="Yang J."/>
            <person name="Li W."/>
            <person name="Zhang B."/>
            <person name="Zhang Z."/>
            <person name="Wu J."/>
            <person name="Zhang C."/>
            <person name="Long L."/>
            <person name="Xiao J."/>
        </authorList>
    </citation>
    <scope>NUCLEOTIDE SEQUENCE [LARGE SCALE GENOMIC DNA]</scope>
    <source>
        <strain evidence="2 3">SCSIO 10429</strain>
    </source>
</reference>
<dbReference type="Proteomes" id="UP000176005">
    <property type="component" value="Unassembled WGS sequence"/>
</dbReference>
<organism evidence="2 3">
    <name type="scientific">Streptomyces nanshensis</name>
    <dbReference type="NCBI Taxonomy" id="518642"/>
    <lineage>
        <taxon>Bacteria</taxon>
        <taxon>Bacillati</taxon>
        <taxon>Actinomycetota</taxon>
        <taxon>Actinomycetes</taxon>
        <taxon>Kitasatosporales</taxon>
        <taxon>Streptomycetaceae</taxon>
        <taxon>Streptomyces</taxon>
    </lineage>
</organism>
<proteinExistence type="predicted"/>
<dbReference type="InterPro" id="IPR000836">
    <property type="entry name" value="PRTase_dom"/>
</dbReference>
<dbReference type="SUPFAM" id="SSF53271">
    <property type="entry name" value="PRTase-like"/>
    <property type="match status" value="1"/>
</dbReference>
<dbReference type="AlphaFoldDB" id="A0A1E7KGK2"/>
<gene>
    <name evidence="2" type="ORF">AN218_32805</name>
</gene>
<keyword evidence="3" id="KW-1185">Reference proteome</keyword>
<evidence type="ECO:0000259" key="1">
    <source>
        <dbReference type="Pfam" id="PF00156"/>
    </source>
</evidence>
<protein>
    <submittedName>
        <fullName evidence="2">Phosphoribosyltransferase</fullName>
    </submittedName>
</protein>
<dbReference type="Gene3D" id="3.30.1310.20">
    <property type="entry name" value="PRTase-like"/>
    <property type="match status" value="1"/>
</dbReference>
<dbReference type="Pfam" id="PF00156">
    <property type="entry name" value="Pribosyltran"/>
    <property type="match status" value="1"/>
</dbReference>
<keyword evidence="2" id="KW-0328">Glycosyltransferase</keyword>
<keyword evidence="2" id="KW-0808">Transferase</keyword>
<accession>A0A1E7KGK2</accession>
<sequence>MQFRDRREGGRALAEKLAERQREGRLPDPVVLALPRGGVPVADEIARALPAPLDVVVARKIGAPFQPELGVGAVAGDAPPVYDPVLLGHLGLSERDLAPTAEHEQAELKRREEAYRRGRGRLDLTGRSAVVVDDGVATGSTARAALRAVRQAGPVRTVLAAPVCSREATEQLAGDADEIVCAYVPPAFGSVGFWYTDFPQLSDDEVLDILHVTK</sequence>
<evidence type="ECO:0000313" key="3">
    <source>
        <dbReference type="Proteomes" id="UP000176005"/>
    </source>
</evidence>
<dbReference type="RefSeq" id="WP_070020673.1">
    <property type="nucleotide sequence ID" value="NZ_LJGW01000715.1"/>
</dbReference>
<dbReference type="Gene3D" id="3.40.50.2020">
    <property type="match status" value="1"/>
</dbReference>
<comment type="caution">
    <text evidence="2">The sequence shown here is derived from an EMBL/GenBank/DDBJ whole genome shotgun (WGS) entry which is preliminary data.</text>
</comment>
<dbReference type="InterPro" id="IPR029057">
    <property type="entry name" value="PRTase-like"/>
</dbReference>
<dbReference type="PATRIC" id="fig|518642.10.peg.340"/>
<dbReference type="CDD" id="cd06223">
    <property type="entry name" value="PRTases_typeI"/>
    <property type="match status" value="1"/>
</dbReference>
<dbReference type="EMBL" id="LJGW01000715">
    <property type="protein sequence ID" value="OEV03072.1"/>
    <property type="molecule type" value="Genomic_DNA"/>
</dbReference>
<name>A0A1E7KGK2_9ACTN</name>
<feature type="domain" description="Phosphoribosyltransferase" evidence="1">
    <location>
        <begin position="9"/>
        <end position="161"/>
    </location>
</feature>
<evidence type="ECO:0000313" key="2">
    <source>
        <dbReference type="EMBL" id="OEV03072.1"/>
    </source>
</evidence>
<dbReference type="GO" id="GO:0016757">
    <property type="term" value="F:glycosyltransferase activity"/>
    <property type="evidence" value="ECO:0007669"/>
    <property type="project" value="UniProtKB-KW"/>
</dbReference>